<accession>A0ABD2J759</accession>
<evidence type="ECO:0000313" key="1">
    <source>
        <dbReference type="EMBL" id="KAL3086343.1"/>
    </source>
</evidence>
<dbReference type="AlphaFoldDB" id="A0ABD2J759"/>
<sequence length="376" mass="41845">MAQQQQQNVLGEMPPFGQVAQLVQPILVNASHQQLAEPFCVDGTHNLQFLNGCVSAFGQPLPPLCLIVVSVDHRPAQQTPAGPLAVSNCVLRTGEGHRVEASGWQQHAGVLASLSVGTTYWFFNCVARTRYRQLDCWFRIGVGGPNALVVPHVAPQLPANIQPTVLVQTGAGRDATHVPPNVTTAVAARRADLDNNNNNNNVLLRPPTAPLPWTVPETNIFRGLLLVRVLAPRNIRVPLLGYRTKDGRFTFPLCAWCADRRQQRPCRHGDDKRSWVTAYTHVELNKALQLGYVVTDLFEVWDYDEWDGTLFISYVNTFVGLKVQATGWPEACETDEQRQAFMDEFERTEGTCLESTKMEFNPGLRLIAKTLANSLW</sequence>
<proteinExistence type="predicted"/>
<dbReference type="PANTHER" id="PTHR33568">
    <property type="entry name" value="DNA POLYMERASE"/>
    <property type="match status" value="1"/>
</dbReference>
<dbReference type="InterPro" id="IPR043502">
    <property type="entry name" value="DNA/RNA_pol_sf"/>
</dbReference>
<comment type="caution">
    <text evidence="1">The sequence shown here is derived from an EMBL/GenBank/DDBJ whole genome shotgun (WGS) entry which is preliminary data.</text>
</comment>
<dbReference type="EMBL" id="JBICCN010000206">
    <property type="protein sequence ID" value="KAL3086343.1"/>
    <property type="molecule type" value="Genomic_DNA"/>
</dbReference>
<keyword evidence="2" id="KW-1185">Reference proteome</keyword>
<dbReference type="Proteomes" id="UP001620645">
    <property type="component" value="Unassembled WGS sequence"/>
</dbReference>
<dbReference type="PANTHER" id="PTHR33568:SF3">
    <property type="entry name" value="DNA-DIRECTED DNA POLYMERASE"/>
    <property type="match status" value="1"/>
</dbReference>
<reference evidence="1 2" key="1">
    <citation type="submission" date="2024-10" db="EMBL/GenBank/DDBJ databases">
        <authorList>
            <person name="Kim D."/>
        </authorList>
    </citation>
    <scope>NUCLEOTIDE SEQUENCE [LARGE SCALE GENOMIC DNA]</scope>
    <source>
        <strain evidence="1">Taebaek</strain>
    </source>
</reference>
<organism evidence="1 2">
    <name type="scientific">Heterodera schachtii</name>
    <name type="common">Sugarbeet cyst nematode worm</name>
    <name type="synonym">Tylenchus schachtii</name>
    <dbReference type="NCBI Taxonomy" id="97005"/>
    <lineage>
        <taxon>Eukaryota</taxon>
        <taxon>Metazoa</taxon>
        <taxon>Ecdysozoa</taxon>
        <taxon>Nematoda</taxon>
        <taxon>Chromadorea</taxon>
        <taxon>Rhabditida</taxon>
        <taxon>Tylenchina</taxon>
        <taxon>Tylenchomorpha</taxon>
        <taxon>Tylenchoidea</taxon>
        <taxon>Heteroderidae</taxon>
        <taxon>Heteroderinae</taxon>
        <taxon>Heterodera</taxon>
    </lineage>
</organism>
<gene>
    <name evidence="1" type="ORF">niasHS_008442</name>
</gene>
<protein>
    <submittedName>
        <fullName evidence="1">Uncharacterized protein</fullName>
    </submittedName>
</protein>
<name>A0ABD2J759_HETSC</name>
<evidence type="ECO:0000313" key="2">
    <source>
        <dbReference type="Proteomes" id="UP001620645"/>
    </source>
</evidence>
<dbReference type="SUPFAM" id="SSF56672">
    <property type="entry name" value="DNA/RNA polymerases"/>
    <property type="match status" value="1"/>
</dbReference>